<dbReference type="PANTHER" id="PTHR34295">
    <property type="entry name" value="BIOTIN TRANSPORTER BIOY"/>
    <property type="match status" value="1"/>
</dbReference>
<keyword evidence="3 8" id="KW-0813">Transport</keyword>
<evidence type="ECO:0000256" key="2">
    <source>
        <dbReference type="ARBA" id="ARBA00010692"/>
    </source>
</evidence>
<dbReference type="Proteomes" id="UP000010119">
    <property type="component" value="Unassembled WGS sequence"/>
</dbReference>
<dbReference type="Gene3D" id="1.10.1760.20">
    <property type="match status" value="1"/>
</dbReference>
<dbReference type="InterPro" id="IPR003784">
    <property type="entry name" value="BioY"/>
</dbReference>
<keyword evidence="4 8" id="KW-1003">Cell membrane</keyword>
<reference evidence="10" key="1">
    <citation type="submission" date="2010-06" db="EMBL/GenBank/DDBJ databases">
        <authorList>
            <person name="Muzny D."/>
            <person name="Qin X."/>
            <person name="Buhay C."/>
            <person name="Dugan-Rocha S."/>
            <person name="Ding Y."/>
            <person name="Chen G."/>
            <person name="Hawes A."/>
            <person name="Holder M."/>
            <person name="Jhangiani S."/>
            <person name="Johnson A."/>
            <person name="Khan Z."/>
            <person name="Li Z."/>
            <person name="Liu W."/>
            <person name="Liu X."/>
            <person name="Perez L."/>
            <person name="Shen H."/>
            <person name="Wang Q."/>
            <person name="Watt J."/>
            <person name="Xi L."/>
            <person name="Xin Y."/>
            <person name="Zhou J."/>
            <person name="Deng J."/>
            <person name="Jiang H."/>
            <person name="Liu Y."/>
            <person name="Qu J."/>
            <person name="Song X.-Z."/>
            <person name="Zhang L."/>
            <person name="Villasana D."/>
            <person name="Johnson A."/>
            <person name="Liu J."/>
            <person name="Liyanage D."/>
            <person name="Lorensuhewa L."/>
            <person name="Robinson T."/>
            <person name="Song A."/>
            <person name="Song B.-B."/>
            <person name="Dinh H."/>
            <person name="Thornton R."/>
            <person name="Coyle M."/>
            <person name="Francisco L."/>
            <person name="Jackson L."/>
            <person name="Javaid M."/>
            <person name="Korchina V."/>
            <person name="Kovar C."/>
            <person name="Mata R."/>
            <person name="Mathew T."/>
            <person name="Ngo R."/>
            <person name="Nguyen L."/>
            <person name="Nguyen N."/>
            <person name="Okwuonu G."/>
            <person name="Ongeri F."/>
            <person name="Pham C."/>
            <person name="Simmons D."/>
            <person name="Wilczek-Boney K."/>
            <person name="Hale W."/>
            <person name="Jakkamsetti A."/>
            <person name="Pham P."/>
            <person name="Ruth R."/>
            <person name="San Lucas F."/>
            <person name="Warren J."/>
            <person name="Zhang J."/>
            <person name="Zhao Z."/>
            <person name="Zhou C."/>
            <person name="Zhu D."/>
            <person name="Lee S."/>
            <person name="Bess C."/>
            <person name="Blankenburg K."/>
            <person name="Forbes L."/>
            <person name="Fu Q."/>
            <person name="Gubbala S."/>
            <person name="Hirani K."/>
            <person name="Jayaseelan J.C."/>
            <person name="Lara F."/>
            <person name="Munidasa M."/>
            <person name="Palculict T."/>
            <person name="Patil S."/>
            <person name="Pu L.-L."/>
            <person name="Saada N."/>
            <person name="Tang L."/>
            <person name="Weissenberger G."/>
            <person name="Zhu Y."/>
            <person name="Hemphill L."/>
            <person name="Shang Y."/>
            <person name="Youmans B."/>
            <person name="Ayvaz T."/>
            <person name="Ross M."/>
            <person name="Santibanez J."/>
            <person name="Aqrawi P."/>
            <person name="Gross S."/>
            <person name="Joshi V."/>
            <person name="Fowler G."/>
            <person name="Nazareth L."/>
            <person name="Reid J."/>
            <person name="Worley K."/>
            <person name="Petrosino J."/>
            <person name="Highlander S."/>
            <person name="Gibbs R."/>
        </authorList>
    </citation>
    <scope>NUCLEOTIDE SEQUENCE [LARGE SCALE GENOMIC DNA]</scope>
    <source>
        <strain evidence="10">DSM 20601</strain>
    </source>
</reference>
<name>D7UWM3_LISGR</name>
<keyword evidence="5 9" id="KW-0812">Transmembrane</keyword>
<feature type="transmembrane region" description="Helical" evidence="9">
    <location>
        <begin position="109"/>
        <end position="135"/>
    </location>
</feature>
<protein>
    <recommendedName>
        <fullName evidence="8">Biotin transporter</fullName>
    </recommendedName>
</protein>
<comment type="similarity">
    <text evidence="2 8">Belongs to the BioY family.</text>
</comment>
<dbReference type="AlphaFoldDB" id="D7UWM3"/>
<dbReference type="HOGENOM" id="CLU_077931_0_1_9"/>
<comment type="caution">
    <text evidence="10">The sequence shown here is derived from an EMBL/GenBank/DDBJ whole genome shotgun (WGS) entry which is preliminary data.</text>
</comment>
<feature type="transmembrane region" description="Helical" evidence="9">
    <location>
        <begin position="77"/>
        <end position="102"/>
    </location>
</feature>
<organism evidence="10 11">
    <name type="scientific">Listeria grayi DSM 20601</name>
    <dbReference type="NCBI Taxonomy" id="525367"/>
    <lineage>
        <taxon>Bacteria</taxon>
        <taxon>Bacillati</taxon>
        <taxon>Bacillota</taxon>
        <taxon>Bacilli</taxon>
        <taxon>Bacillales</taxon>
        <taxon>Listeriaceae</taxon>
        <taxon>Listeria</taxon>
    </lineage>
</organism>
<feature type="transmembrane region" description="Helical" evidence="9">
    <location>
        <begin position="147"/>
        <end position="169"/>
    </location>
</feature>
<dbReference type="GO" id="GO:0005886">
    <property type="term" value="C:plasma membrane"/>
    <property type="evidence" value="ECO:0007669"/>
    <property type="project" value="UniProtKB-SubCell"/>
</dbReference>
<dbReference type="PANTHER" id="PTHR34295:SF4">
    <property type="entry name" value="BIOTIN TRANSPORTER BIOY-RELATED"/>
    <property type="match status" value="1"/>
</dbReference>
<evidence type="ECO:0000256" key="6">
    <source>
        <dbReference type="ARBA" id="ARBA00022989"/>
    </source>
</evidence>
<dbReference type="RefSeq" id="WP_003757544.1">
    <property type="nucleotide sequence ID" value="NZ_GL538353.1"/>
</dbReference>
<dbReference type="PIRSF" id="PIRSF016661">
    <property type="entry name" value="BioY"/>
    <property type="match status" value="1"/>
</dbReference>
<evidence type="ECO:0000256" key="8">
    <source>
        <dbReference type="PIRNR" id="PIRNR016661"/>
    </source>
</evidence>
<dbReference type="eggNOG" id="COG1268">
    <property type="taxonomic scope" value="Bacteria"/>
</dbReference>
<gene>
    <name evidence="10" type="primary">bioY</name>
    <name evidence="10" type="ORF">HMPREF0556_10634</name>
</gene>
<evidence type="ECO:0000256" key="9">
    <source>
        <dbReference type="SAM" id="Phobius"/>
    </source>
</evidence>
<keyword evidence="7 8" id="KW-0472">Membrane</keyword>
<proteinExistence type="inferred from homology"/>
<evidence type="ECO:0000313" key="11">
    <source>
        <dbReference type="Proteomes" id="UP000010119"/>
    </source>
</evidence>
<dbReference type="EMBL" id="ACCR02000003">
    <property type="protein sequence ID" value="EFI84081.1"/>
    <property type="molecule type" value="Genomic_DNA"/>
</dbReference>
<dbReference type="GO" id="GO:0015225">
    <property type="term" value="F:biotin transmembrane transporter activity"/>
    <property type="evidence" value="ECO:0007669"/>
    <property type="project" value="UniProtKB-UniRule"/>
</dbReference>
<comment type="subcellular location">
    <subcellularLocation>
        <location evidence="1 8">Cell membrane</location>
        <topology evidence="1 8">Multi-pass membrane protein</topology>
    </subcellularLocation>
</comment>
<keyword evidence="6 9" id="KW-1133">Transmembrane helix</keyword>
<feature type="transmembrane region" description="Helical" evidence="9">
    <location>
        <begin position="12"/>
        <end position="40"/>
    </location>
</feature>
<feature type="transmembrane region" description="Helical" evidence="9">
    <location>
        <begin position="52"/>
        <end position="71"/>
    </location>
</feature>
<sequence>MSTKQITRNAVFLALIIIAGLVAIPIPGVPVPIVLQNMIIMTTGFFLGKKNGFITVLAFLFFVFIGMPFLSGGRGGAAIFIGPSGGYLLGYLLSPVIVGFLLEKIQKVNFLLLAIIYFIGSALLIDILGGFSLAFAGNISILSGMKASATFLPVDILKVLIAAFVSARLHKYSYSGEKNAR</sequence>
<keyword evidence="11" id="KW-1185">Reference proteome</keyword>
<dbReference type="Pfam" id="PF02632">
    <property type="entry name" value="BioY"/>
    <property type="match status" value="1"/>
</dbReference>
<evidence type="ECO:0000256" key="1">
    <source>
        <dbReference type="ARBA" id="ARBA00004651"/>
    </source>
</evidence>
<evidence type="ECO:0000313" key="10">
    <source>
        <dbReference type="EMBL" id="EFI84081.1"/>
    </source>
</evidence>
<evidence type="ECO:0000256" key="3">
    <source>
        <dbReference type="ARBA" id="ARBA00022448"/>
    </source>
</evidence>
<evidence type="ECO:0000256" key="5">
    <source>
        <dbReference type="ARBA" id="ARBA00022692"/>
    </source>
</evidence>
<evidence type="ECO:0000256" key="7">
    <source>
        <dbReference type="ARBA" id="ARBA00023136"/>
    </source>
</evidence>
<dbReference type="STRING" id="525367.HMPREF0556_10634"/>
<accession>D7UWM3</accession>
<evidence type="ECO:0000256" key="4">
    <source>
        <dbReference type="ARBA" id="ARBA00022475"/>
    </source>
</evidence>